<comment type="caution">
    <text evidence="7">The sequence shown here is derived from an EMBL/GenBank/DDBJ whole genome shotgun (WGS) entry which is preliminary data.</text>
</comment>
<dbReference type="CDD" id="cd00609">
    <property type="entry name" value="AAT_like"/>
    <property type="match status" value="1"/>
</dbReference>
<protein>
    <submittedName>
        <fullName evidence="7">Pyridoxal phosphate-dependent aminotransferase</fullName>
    </submittedName>
</protein>
<feature type="domain" description="Aminotransferase class I/classII large" evidence="6">
    <location>
        <begin position="51"/>
        <end position="356"/>
    </location>
</feature>
<dbReference type="InterPro" id="IPR015421">
    <property type="entry name" value="PyrdxlP-dep_Trfase_major"/>
</dbReference>
<evidence type="ECO:0000313" key="8">
    <source>
        <dbReference type="Proteomes" id="UP001221686"/>
    </source>
</evidence>
<name>A0ABT5DQL2_9BACT</name>
<dbReference type="Gene3D" id="3.40.640.10">
    <property type="entry name" value="Type I PLP-dependent aspartate aminotransferase-like (Major domain)"/>
    <property type="match status" value="1"/>
</dbReference>
<dbReference type="SUPFAM" id="SSF53383">
    <property type="entry name" value="PLP-dependent transferases"/>
    <property type="match status" value="1"/>
</dbReference>
<proteinExistence type="inferred from homology"/>
<dbReference type="InterPro" id="IPR015422">
    <property type="entry name" value="PyrdxlP-dep_Trfase_small"/>
</dbReference>
<dbReference type="Pfam" id="PF00155">
    <property type="entry name" value="Aminotran_1_2"/>
    <property type="match status" value="1"/>
</dbReference>
<dbReference type="EMBL" id="JAQNDL010000001">
    <property type="protein sequence ID" value="MDC0715898.1"/>
    <property type="molecule type" value="Genomic_DNA"/>
</dbReference>
<keyword evidence="5" id="KW-0663">Pyridoxal phosphate</keyword>
<evidence type="ECO:0000259" key="6">
    <source>
        <dbReference type="Pfam" id="PF00155"/>
    </source>
</evidence>
<dbReference type="PANTHER" id="PTHR46383">
    <property type="entry name" value="ASPARTATE AMINOTRANSFERASE"/>
    <property type="match status" value="1"/>
</dbReference>
<comment type="cofactor">
    <cofactor evidence="1">
        <name>pyridoxal 5'-phosphate</name>
        <dbReference type="ChEBI" id="CHEBI:597326"/>
    </cofactor>
</comment>
<evidence type="ECO:0000256" key="2">
    <source>
        <dbReference type="ARBA" id="ARBA00007441"/>
    </source>
</evidence>
<dbReference type="Proteomes" id="UP001221686">
    <property type="component" value="Unassembled WGS sequence"/>
</dbReference>
<dbReference type="InterPro" id="IPR015424">
    <property type="entry name" value="PyrdxlP-dep_Trfase"/>
</dbReference>
<sequence>MFSRRTAWPPVDDAPLVAPPGALDLTVSNPTAVGLSHPPDFWASLGDPGSAAYDPDPLGLLQARAAVADYYRARAPGLALDLADICLLAGTSEAYAHLLAVLCDPGDVVLVPQPGYPLLPMIADLAHVELRPYPLLYDGTWSIDQAALAAAVCPRTRAIVLVAPNNPTGNYLAADELAAVDALAAAHGLGVLVDEVFFDYPIGHVPGASPLDAPRQALTFVLSGLSKVAALPQLKLAWAVARGPQALVREAMRRLELVADTYLSLATPVQRAAATLLAAAPAMQAAICRRVRANLDRLRRACIGTALGVLDVEAGWTALVRMPHVLDDGGHGWARELARVGVLTQPGELYELPPAHLALSLITPEPDFADGLERITEHVAHVLASAP</sequence>
<evidence type="ECO:0000256" key="4">
    <source>
        <dbReference type="ARBA" id="ARBA00022679"/>
    </source>
</evidence>
<gene>
    <name evidence="7" type="ORF">POL25_03270</name>
</gene>
<dbReference type="InterPro" id="IPR004839">
    <property type="entry name" value="Aminotransferase_I/II_large"/>
</dbReference>
<dbReference type="GO" id="GO:0008483">
    <property type="term" value="F:transaminase activity"/>
    <property type="evidence" value="ECO:0007669"/>
    <property type="project" value="UniProtKB-KW"/>
</dbReference>
<dbReference type="RefSeq" id="WP_272084330.1">
    <property type="nucleotide sequence ID" value="NZ_JAQNDL010000001.1"/>
</dbReference>
<keyword evidence="8" id="KW-1185">Reference proteome</keyword>
<accession>A0ABT5DQL2</accession>
<evidence type="ECO:0000256" key="1">
    <source>
        <dbReference type="ARBA" id="ARBA00001933"/>
    </source>
</evidence>
<evidence type="ECO:0000256" key="5">
    <source>
        <dbReference type="ARBA" id="ARBA00022898"/>
    </source>
</evidence>
<dbReference type="Gene3D" id="3.90.1150.10">
    <property type="entry name" value="Aspartate Aminotransferase, domain 1"/>
    <property type="match status" value="1"/>
</dbReference>
<reference evidence="7 8" key="1">
    <citation type="submission" date="2022-11" db="EMBL/GenBank/DDBJ databases">
        <title>Minimal conservation of predation-associated metabolite biosynthetic gene clusters underscores biosynthetic potential of Myxococcota including descriptions for ten novel species: Archangium lansinium sp. nov., Myxococcus landrumus sp. nov., Nannocystis bai.</title>
        <authorList>
            <person name="Ahearne A."/>
            <person name="Stevens C."/>
            <person name="Dowd S."/>
        </authorList>
    </citation>
    <scope>NUCLEOTIDE SEQUENCE [LARGE SCALE GENOMIC DNA]</scope>
    <source>
        <strain evidence="7 8">BB15-2</strain>
    </source>
</reference>
<dbReference type="InterPro" id="IPR050596">
    <property type="entry name" value="AspAT/PAT-like"/>
</dbReference>
<keyword evidence="4" id="KW-0808">Transferase</keyword>
<organism evidence="7 8">
    <name type="scientific">Nannocystis bainbridge</name>
    <dbReference type="NCBI Taxonomy" id="2995303"/>
    <lineage>
        <taxon>Bacteria</taxon>
        <taxon>Pseudomonadati</taxon>
        <taxon>Myxococcota</taxon>
        <taxon>Polyangia</taxon>
        <taxon>Nannocystales</taxon>
        <taxon>Nannocystaceae</taxon>
        <taxon>Nannocystis</taxon>
    </lineage>
</organism>
<dbReference type="PANTHER" id="PTHR46383:SF1">
    <property type="entry name" value="ASPARTATE AMINOTRANSFERASE"/>
    <property type="match status" value="1"/>
</dbReference>
<evidence type="ECO:0000313" key="7">
    <source>
        <dbReference type="EMBL" id="MDC0715898.1"/>
    </source>
</evidence>
<evidence type="ECO:0000256" key="3">
    <source>
        <dbReference type="ARBA" id="ARBA00022576"/>
    </source>
</evidence>
<keyword evidence="3 7" id="KW-0032">Aminotransferase</keyword>
<comment type="similarity">
    <text evidence="2">Belongs to the class-I pyridoxal-phosphate-dependent aminotransferase family.</text>
</comment>